<dbReference type="InterPro" id="IPR004839">
    <property type="entry name" value="Aminotransferase_I/II_large"/>
</dbReference>
<comment type="caution">
    <text evidence="8">The sequence shown here is derived from an EMBL/GenBank/DDBJ whole genome shotgun (WGS) entry which is preliminary data.</text>
</comment>
<feature type="region of interest" description="Disordered" evidence="6">
    <location>
        <begin position="1"/>
        <end position="25"/>
    </location>
</feature>
<dbReference type="SUPFAM" id="SSF53383">
    <property type="entry name" value="PLP-dependent transferases"/>
    <property type="match status" value="1"/>
</dbReference>
<keyword evidence="9" id="KW-1185">Reference proteome</keyword>
<dbReference type="Proteomes" id="UP001530377">
    <property type="component" value="Unassembled WGS sequence"/>
</dbReference>
<proteinExistence type="inferred from homology"/>
<evidence type="ECO:0000256" key="5">
    <source>
        <dbReference type="ARBA" id="ARBA00022898"/>
    </source>
</evidence>
<evidence type="ECO:0000256" key="6">
    <source>
        <dbReference type="SAM" id="MobiDB-lite"/>
    </source>
</evidence>
<dbReference type="Pfam" id="PF00155">
    <property type="entry name" value="Aminotran_1_2"/>
    <property type="match status" value="1"/>
</dbReference>
<sequence>MPLSSFSVGQGAPETGPLPGAPSRDFHMNIEDAELEYASTAGIPELRDRVAHYYNALYRRGKESQYTRENVCVVPGGRAGLTRVMAALGSVQVGYFTPDYTAYQEALGLFTRITPSPLLHRDLNEALMSSDEFRFQASGRGLGAMLLSNPANPTGQSLEGDELERYVTIARELGIALLMDEFYSHYYYDGETVDPVDGGADDDTNWPKTISSATYIDNVNEDPIIIVNGLTKNWRLPGFRICWVVGPTKICEMLSSAGSFLDGGANAPLQKLALPLMDMDFIRRDTWALQRHFKMKRDFLLRELAILGITVQWQPTATFYIWANLSALPSPLNDCLVFLEECVKHKVIIVPGVFFDINPRKTRNIKKSKCINFVRFSYGPSMDNLVLGVKQIGKMIEFWRSHEESAEKYAHDSFGE</sequence>
<keyword evidence="4" id="KW-0808">Transferase</keyword>
<name>A0ABD3SBS1_9STRA</name>
<evidence type="ECO:0000256" key="4">
    <source>
        <dbReference type="ARBA" id="ARBA00022679"/>
    </source>
</evidence>
<evidence type="ECO:0000313" key="8">
    <source>
        <dbReference type="EMBL" id="KAL3821896.1"/>
    </source>
</evidence>
<evidence type="ECO:0000259" key="7">
    <source>
        <dbReference type="Pfam" id="PF00155"/>
    </source>
</evidence>
<dbReference type="InterPro" id="IPR015424">
    <property type="entry name" value="PyrdxlP-dep_Trfase"/>
</dbReference>
<dbReference type="GO" id="GO:0008483">
    <property type="term" value="F:transaminase activity"/>
    <property type="evidence" value="ECO:0007669"/>
    <property type="project" value="UniProtKB-KW"/>
</dbReference>
<dbReference type="EMBL" id="JALLPB020000080">
    <property type="protein sequence ID" value="KAL3821896.1"/>
    <property type="molecule type" value="Genomic_DNA"/>
</dbReference>
<dbReference type="AlphaFoldDB" id="A0ABD3SBS1"/>
<gene>
    <name evidence="8" type="ORF">ACHAXA_008430</name>
</gene>
<organism evidence="8 9">
    <name type="scientific">Cyclostephanos tholiformis</name>
    <dbReference type="NCBI Taxonomy" id="382380"/>
    <lineage>
        <taxon>Eukaryota</taxon>
        <taxon>Sar</taxon>
        <taxon>Stramenopiles</taxon>
        <taxon>Ochrophyta</taxon>
        <taxon>Bacillariophyta</taxon>
        <taxon>Coscinodiscophyceae</taxon>
        <taxon>Thalassiosirophycidae</taxon>
        <taxon>Stephanodiscales</taxon>
        <taxon>Stephanodiscaceae</taxon>
        <taxon>Cyclostephanos</taxon>
    </lineage>
</organism>
<dbReference type="PANTHER" id="PTHR46383:SF1">
    <property type="entry name" value="ASPARTATE AMINOTRANSFERASE"/>
    <property type="match status" value="1"/>
</dbReference>
<evidence type="ECO:0000313" key="9">
    <source>
        <dbReference type="Proteomes" id="UP001530377"/>
    </source>
</evidence>
<evidence type="ECO:0000256" key="1">
    <source>
        <dbReference type="ARBA" id="ARBA00001933"/>
    </source>
</evidence>
<dbReference type="PANTHER" id="PTHR46383">
    <property type="entry name" value="ASPARTATE AMINOTRANSFERASE"/>
    <property type="match status" value="1"/>
</dbReference>
<comment type="cofactor">
    <cofactor evidence="1">
        <name>pyridoxal 5'-phosphate</name>
        <dbReference type="ChEBI" id="CHEBI:597326"/>
    </cofactor>
</comment>
<evidence type="ECO:0000256" key="3">
    <source>
        <dbReference type="ARBA" id="ARBA00022576"/>
    </source>
</evidence>
<dbReference type="Gene3D" id="3.40.640.10">
    <property type="entry name" value="Type I PLP-dependent aspartate aminotransferase-like (Major domain)"/>
    <property type="match status" value="1"/>
</dbReference>
<dbReference type="CDD" id="cd00609">
    <property type="entry name" value="AAT_like"/>
    <property type="match status" value="1"/>
</dbReference>
<accession>A0ABD3SBS1</accession>
<evidence type="ECO:0000256" key="2">
    <source>
        <dbReference type="ARBA" id="ARBA00007441"/>
    </source>
</evidence>
<dbReference type="InterPro" id="IPR050596">
    <property type="entry name" value="AspAT/PAT-like"/>
</dbReference>
<keyword evidence="5" id="KW-0663">Pyridoxal phosphate</keyword>
<protein>
    <recommendedName>
        <fullName evidence="7">Aminotransferase class I/classII large domain-containing protein</fullName>
    </recommendedName>
</protein>
<keyword evidence="3" id="KW-0032">Aminotransferase</keyword>
<dbReference type="InterPro" id="IPR015421">
    <property type="entry name" value="PyrdxlP-dep_Trfase_major"/>
</dbReference>
<comment type="similarity">
    <text evidence="2">Belongs to the class-I pyridoxal-phosphate-dependent aminotransferase family.</text>
</comment>
<reference evidence="8 9" key="1">
    <citation type="submission" date="2024-10" db="EMBL/GenBank/DDBJ databases">
        <title>Updated reference genomes for cyclostephanoid diatoms.</title>
        <authorList>
            <person name="Roberts W.R."/>
            <person name="Alverson A.J."/>
        </authorList>
    </citation>
    <scope>NUCLEOTIDE SEQUENCE [LARGE SCALE GENOMIC DNA]</scope>
    <source>
        <strain evidence="8 9">AJA228-03</strain>
    </source>
</reference>
<feature type="domain" description="Aminotransferase class I/classII large" evidence="7">
    <location>
        <begin position="33"/>
        <end position="359"/>
    </location>
</feature>